<dbReference type="InterPro" id="IPR001932">
    <property type="entry name" value="PPM-type_phosphatase-like_dom"/>
</dbReference>
<evidence type="ECO:0000256" key="1">
    <source>
        <dbReference type="SAM" id="MobiDB-lite"/>
    </source>
</evidence>
<comment type="caution">
    <text evidence="3">The sequence shown here is derived from an EMBL/GenBank/DDBJ whole genome shotgun (WGS) entry which is preliminary data.</text>
</comment>
<dbReference type="InterPro" id="IPR015655">
    <property type="entry name" value="PP2C"/>
</dbReference>
<dbReference type="Pfam" id="PF09867">
    <property type="entry name" value="TagF_N"/>
    <property type="match status" value="1"/>
</dbReference>
<dbReference type="SMART" id="SM00332">
    <property type="entry name" value="PP2Cc"/>
    <property type="match status" value="1"/>
</dbReference>
<sequence>MRVVDDQRHNRNAGPLHPGFFGKVPTHGDFVSVGLPGALRSTVDQWIDNGLNLIKDSEDWEHRFHKMPSWRFVIQAPIWDDATIAGVLMPSRDRVGRSFPLVIAAQITDFVGNPQSLCFDRSWFMAAEALGETTRFKDFDLERFRNSLQRLRLPHQREDKSASGSDTPRSIWWNIDNDSGIAGGFMTIGKLEAETFEKLLPSTIITSAPRELYVPTPTPVPASQPKIRLSRSYATHAGTRLHNNSDSLLLSSHPDLFAVTDGFGNEQFSRHAARLATNTLAETQPCETHGDFIREIKGKLGKASSLLLSSISAAEREPTGASVAVLAFFRETVTILWAGDARCYLIRDGMMRCLTTDHIEIGLKRHLSRFIGANQQFVPDTTSMPVEPGDRYVLCTSGLWESLGERSIADVLLNEELDSAADRLIQEALISNAKKNISVIVVDAGCINE</sequence>
<dbReference type="Gene3D" id="3.40.1730.10">
    <property type="entry name" value="pa0076 domain"/>
    <property type="match status" value="1"/>
</dbReference>
<dbReference type="InterPro" id="IPR038225">
    <property type="entry name" value="TagF_sf"/>
</dbReference>
<dbReference type="SUPFAM" id="SSF81606">
    <property type="entry name" value="PP2C-like"/>
    <property type="match status" value="1"/>
</dbReference>
<dbReference type="NCBIfam" id="TIGR03373">
    <property type="entry name" value="VI_minor_4"/>
    <property type="match status" value="1"/>
</dbReference>
<dbReference type="PROSITE" id="PS51746">
    <property type="entry name" value="PPM_2"/>
    <property type="match status" value="1"/>
</dbReference>
<dbReference type="Proteomes" id="UP000182985">
    <property type="component" value="Unassembled WGS sequence"/>
</dbReference>
<dbReference type="InterPro" id="IPR017748">
    <property type="entry name" value="TagF"/>
</dbReference>
<protein>
    <submittedName>
        <fullName evidence="3">Type VI secretion-associated protein</fullName>
    </submittedName>
</protein>
<dbReference type="Gene3D" id="3.60.40.10">
    <property type="entry name" value="PPM-type phosphatase domain"/>
    <property type="match status" value="1"/>
</dbReference>
<organism evidence="3 4">
    <name type="scientific">Brucella cytisi</name>
    <dbReference type="NCBI Taxonomy" id="407152"/>
    <lineage>
        <taxon>Bacteria</taxon>
        <taxon>Pseudomonadati</taxon>
        <taxon>Pseudomonadota</taxon>
        <taxon>Alphaproteobacteria</taxon>
        <taxon>Hyphomicrobiales</taxon>
        <taxon>Brucellaceae</taxon>
        <taxon>Brucella/Ochrobactrum group</taxon>
        <taxon>Brucella</taxon>
    </lineage>
</organism>
<feature type="domain" description="PPM-type phosphatase" evidence="2">
    <location>
        <begin position="231"/>
        <end position="444"/>
    </location>
</feature>
<accession>A0A1J6HH11</accession>
<evidence type="ECO:0000313" key="4">
    <source>
        <dbReference type="Proteomes" id="UP000182985"/>
    </source>
</evidence>
<evidence type="ECO:0000259" key="2">
    <source>
        <dbReference type="PROSITE" id="PS51746"/>
    </source>
</evidence>
<dbReference type="SMART" id="SM00331">
    <property type="entry name" value="PP2C_SIG"/>
    <property type="match status" value="1"/>
</dbReference>
<dbReference type="AlphaFoldDB" id="A0A1J6HH11"/>
<dbReference type="InterPro" id="IPR036457">
    <property type="entry name" value="PPM-type-like_dom_sf"/>
</dbReference>
<dbReference type="Pfam" id="PF00481">
    <property type="entry name" value="PP2C"/>
    <property type="match status" value="1"/>
</dbReference>
<reference evidence="3 4" key="1">
    <citation type="submission" date="2016-10" db="EMBL/GenBank/DDBJ databases">
        <title>The Draft Genome Sequence of the Potato Rhizosphere Bacteria Ochrobactrum sp. IPA7.2.</title>
        <authorList>
            <person name="Gogoleva N.E."/>
            <person name="Khlopko Y.A."/>
            <person name="Burygin G.L."/>
            <person name="Plotnikov A.O."/>
        </authorList>
    </citation>
    <scope>NUCLEOTIDE SEQUENCE [LARGE SCALE GENOMIC DNA]</scope>
    <source>
        <strain evidence="3 4">IPA7.2</strain>
    </source>
</reference>
<evidence type="ECO:0000313" key="3">
    <source>
        <dbReference type="EMBL" id="OIS91667.1"/>
    </source>
</evidence>
<dbReference type="PANTHER" id="PTHR47992">
    <property type="entry name" value="PROTEIN PHOSPHATASE"/>
    <property type="match status" value="1"/>
</dbReference>
<dbReference type="EMBL" id="MOEC01000025">
    <property type="protein sequence ID" value="OIS91667.1"/>
    <property type="molecule type" value="Genomic_DNA"/>
</dbReference>
<proteinExistence type="predicted"/>
<dbReference type="GO" id="GO:0004722">
    <property type="term" value="F:protein serine/threonine phosphatase activity"/>
    <property type="evidence" value="ECO:0007669"/>
    <property type="project" value="InterPro"/>
</dbReference>
<dbReference type="CDD" id="cd00143">
    <property type="entry name" value="PP2Cc"/>
    <property type="match status" value="1"/>
</dbReference>
<gene>
    <name evidence="3" type="ORF">BLA27_20440</name>
</gene>
<feature type="region of interest" description="Disordered" evidence="1">
    <location>
        <begin position="1"/>
        <end position="20"/>
    </location>
</feature>
<name>A0A1J6HH11_9HYPH</name>
<keyword evidence="4" id="KW-1185">Reference proteome</keyword>